<evidence type="ECO:0000256" key="1">
    <source>
        <dbReference type="SAM" id="MobiDB-lite"/>
    </source>
</evidence>
<evidence type="ECO:0000313" key="3">
    <source>
        <dbReference type="Proteomes" id="UP001168877"/>
    </source>
</evidence>
<accession>A0AA39RRK5</accession>
<protein>
    <submittedName>
        <fullName evidence="2">Uncharacterized protein</fullName>
    </submittedName>
</protein>
<reference evidence="2" key="2">
    <citation type="submission" date="2023-06" db="EMBL/GenBank/DDBJ databases">
        <authorList>
            <person name="Swenson N.G."/>
            <person name="Wegrzyn J.L."/>
            <person name="Mcevoy S.L."/>
        </authorList>
    </citation>
    <scope>NUCLEOTIDE SEQUENCE</scope>
    <source>
        <strain evidence="2">NS2018</strain>
        <tissue evidence="2">Leaf</tissue>
    </source>
</reference>
<dbReference type="Proteomes" id="UP001168877">
    <property type="component" value="Unassembled WGS sequence"/>
</dbReference>
<evidence type="ECO:0000313" key="2">
    <source>
        <dbReference type="EMBL" id="KAK0579796.1"/>
    </source>
</evidence>
<dbReference type="EMBL" id="JAUESC010000385">
    <property type="protein sequence ID" value="KAK0579796.1"/>
    <property type="molecule type" value="Genomic_DNA"/>
</dbReference>
<gene>
    <name evidence="2" type="ORF">LWI29_031548</name>
</gene>
<proteinExistence type="predicted"/>
<keyword evidence="3" id="KW-1185">Reference proteome</keyword>
<feature type="region of interest" description="Disordered" evidence="1">
    <location>
        <begin position="14"/>
        <end position="34"/>
    </location>
</feature>
<feature type="region of interest" description="Disordered" evidence="1">
    <location>
        <begin position="235"/>
        <end position="274"/>
    </location>
</feature>
<sequence>MCSQKLKGECSKRNAVIGSGHGPKSLDRSLVSVGPPKPKRVSFLIPGKCLNRNQNHTSKDGIQLCVDLGQVEVSPVRDSRIQGMSKSSWVIEQSKLSNRASDIALQKGSEDSLSSIETTFKAAMAVENNLASKSSEVVIEVSSNENSYVEKDCLSISSAIDEDFVKEIIDIENQFSAVGKESVNIFSSVEEVNGINRMDSEEELVQATVLVENCFFQNSNQASSGFEKEATIRAGVAKSGSKKGRSSSCPPSKHSMKTRNSQAQNSGEVQRLPSSIEEEVVKTMETGVAIGFDFSGVEEEIVEESKWWRKFNSRSYQGNPHEYISRSDRHDFCYSCVGNGRANEES</sequence>
<dbReference type="AlphaFoldDB" id="A0AA39RRK5"/>
<reference evidence="2" key="1">
    <citation type="journal article" date="2022" name="Plant J.">
        <title>Strategies of tolerance reflected in two North American maple genomes.</title>
        <authorList>
            <person name="McEvoy S.L."/>
            <person name="Sezen U.U."/>
            <person name="Trouern-Trend A."/>
            <person name="McMahon S.M."/>
            <person name="Schaberg P.G."/>
            <person name="Yang J."/>
            <person name="Wegrzyn J.L."/>
            <person name="Swenson N.G."/>
        </authorList>
    </citation>
    <scope>NUCLEOTIDE SEQUENCE</scope>
    <source>
        <strain evidence="2">NS2018</strain>
    </source>
</reference>
<feature type="compositionally biased region" description="Polar residues" evidence="1">
    <location>
        <begin position="258"/>
        <end position="268"/>
    </location>
</feature>
<name>A0AA39RRK5_ACESA</name>
<comment type="caution">
    <text evidence="2">The sequence shown here is derived from an EMBL/GenBank/DDBJ whole genome shotgun (WGS) entry which is preliminary data.</text>
</comment>
<organism evidence="2 3">
    <name type="scientific">Acer saccharum</name>
    <name type="common">Sugar maple</name>
    <dbReference type="NCBI Taxonomy" id="4024"/>
    <lineage>
        <taxon>Eukaryota</taxon>
        <taxon>Viridiplantae</taxon>
        <taxon>Streptophyta</taxon>
        <taxon>Embryophyta</taxon>
        <taxon>Tracheophyta</taxon>
        <taxon>Spermatophyta</taxon>
        <taxon>Magnoliopsida</taxon>
        <taxon>eudicotyledons</taxon>
        <taxon>Gunneridae</taxon>
        <taxon>Pentapetalae</taxon>
        <taxon>rosids</taxon>
        <taxon>malvids</taxon>
        <taxon>Sapindales</taxon>
        <taxon>Sapindaceae</taxon>
        <taxon>Hippocastanoideae</taxon>
        <taxon>Acereae</taxon>
        <taxon>Acer</taxon>
    </lineage>
</organism>